<accession>A0A9P1C9U9</accession>
<reference evidence="8" key="2">
    <citation type="submission" date="2024-04" db="EMBL/GenBank/DDBJ databases">
        <authorList>
            <person name="Chen Y."/>
            <person name="Shah S."/>
            <person name="Dougan E. K."/>
            <person name="Thang M."/>
            <person name="Chan C."/>
        </authorList>
    </citation>
    <scope>NUCLEOTIDE SEQUENCE [LARGE SCALE GENOMIC DNA]</scope>
</reference>
<dbReference type="InterPro" id="IPR036855">
    <property type="entry name" value="Znf_CCCH_sf"/>
</dbReference>
<keyword evidence="10" id="KW-1185">Reference proteome</keyword>
<feature type="compositionally biased region" description="Polar residues" evidence="5">
    <location>
        <begin position="21"/>
        <end position="33"/>
    </location>
</feature>
<keyword evidence="2 4" id="KW-0863">Zinc-finger</keyword>
<feature type="compositionally biased region" description="Low complexity" evidence="5">
    <location>
        <begin position="1"/>
        <end position="20"/>
    </location>
</feature>
<dbReference type="EMBL" id="CAMXCT020001180">
    <property type="protein sequence ID" value="CAL1140955.1"/>
    <property type="molecule type" value="Genomic_DNA"/>
</dbReference>
<dbReference type="AlphaFoldDB" id="A0A9P1C9U9"/>
<feature type="compositionally biased region" description="Polar residues" evidence="5">
    <location>
        <begin position="247"/>
        <end position="266"/>
    </location>
</feature>
<dbReference type="Proteomes" id="UP001152797">
    <property type="component" value="Unassembled WGS sequence"/>
</dbReference>
<organism evidence="7">
    <name type="scientific">Cladocopium goreaui</name>
    <dbReference type="NCBI Taxonomy" id="2562237"/>
    <lineage>
        <taxon>Eukaryota</taxon>
        <taxon>Sar</taxon>
        <taxon>Alveolata</taxon>
        <taxon>Dinophyceae</taxon>
        <taxon>Suessiales</taxon>
        <taxon>Symbiodiniaceae</taxon>
        <taxon>Cladocopium</taxon>
    </lineage>
</organism>
<protein>
    <submittedName>
        <fullName evidence="9">C3H1-type domain-containing protein</fullName>
    </submittedName>
</protein>
<dbReference type="EMBL" id="CAMXCT010001180">
    <property type="protein sequence ID" value="CAI3987580.1"/>
    <property type="molecule type" value="Genomic_DNA"/>
</dbReference>
<feature type="zinc finger region" description="C3H1-type" evidence="4">
    <location>
        <begin position="182"/>
        <end position="205"/>
    </location>
</feature>
<evidence type="ECO:0000256" key="3">
    <source>
        <dbReference type="ARBA" id="ARBA00022833"/>
    </source>
</evidence>
<evidence type="ECO:0000256" key="2">
    <source>
        <dbReference type="ARBA" id="ARBA00022771"/>
    </source>
</evidence>
<gene>
    <name evidence="7" type="ORF">C1SCF055_LOCUS14839</name>
</gene>
<evidence type="ECO:0000313" key="7">
    <source>
        <dbReference type="EMBL" id="CAI3987580.1"/>
    </source>
</evidence>
<evidence type="ECO:0000259" key="6">
    <source>
        <dbReference type="PROSITE" id="PS50103"/>
    </source>
</evidence>
<evidence type="ECO:0000313" key="8">
    <source>
        <dbReference type="EMBL" id="CAL1140955.1"/>
    </source>
</evidence>
<keyword evidence="1 4" id="KW-0479">Metal-binding</keyword>
<proteinExistence type="predicted"/>
<dbReference type="OrthoDB" id="10627002at2759"/>
<feature type="region of interest" description="Disordered" evidence="5">
    <location>
        <begin position="210"/>
        <end position="315"/>
    </location>
</feature>
<keyword evidence="3 4" id="KW-0862">Zinc</keyword>
<evidence type="ECO:0000313" key="9">
    <source>
        <dbReference type="EMBL" id="CAL4774892.1"/>
    </source>
</evidence>
<feature type="domain" description="C3H1-type" evidence="6">
    <location>
        <begin position="182"/>
        <end position="205"/>
    </location>
</feature>
<evidence type="ECO:0000256" key="5">
    <source>
        <dbReference type="SAM" id="MobiDB-lite"/>
    </source>
</evidence>
<dbReference type="PROSITE" id="PS50103">
    <property type="entry name" value="ZF_C3H1"/>
    <property type="match status" value="1"/>
</dbReference>
<feature type="region of interest" description="Disordered" evidence="5">
    <location>
        <begin position="1"/>
        <end position="59"/>
    </location>
</feature>
<name>A0A9P1C9U9_9DINO</name>
<dbReference type="InterPro" id="IPR000571">
    <property type="entry name" value="Znf_CCCH"/>
</dbReference>
<dbReference type="GO" id="GO:0008270">
    <property type="term" value="F:zinc ion binding"/>
    <property type="evidence" value="ECO:0007669"/>
    <property type="project" value="UniProtKB-KW"/>
</dbReference>
<sequence length="339" mass="36737">MPGDAPRAGTPRTPRPRSAAQGRSASVKGTSNGKRVAKELRRPSSAKATAKWGGREMGDTPWVASIGGGIHTSYTAIGQPQVQPILADPRRSARSTPPAPAAPGFELKVAIPSAHGLVDKRDLPTPVDPSEHLRRLTFCPRMRAKGYCRLPSCTFVHEVCRPRREFDPLYCANAPRFCSMLPCRFLAVLGCCPHGESCIYSHDIAPLPPPSDPSFQAWSSEVPAQEEGEEEKEEESAQPEALEDTQETFTRTLSQATSRATSQISSVEMPRPKVKVPKTPCRARVPRPRSSKRDKPILPQMASLGCPPDLPCPGKDRPVSGGIPVLNMMADRRVCVIAG</sequence>
<evidence type="ECO:0000313" key="10">
    <source>
        <dbReference type="Proteomes" id="UP001152797"/>
    </source>
</evidence>
<reference evidence="7" key="1">
    <citation type="submission" date="2022-10" db="EMBL/GenBank/DDBJ databases">
        <authorList>
            <person name="Chen Y."/>
            <person name="Dougan E. K."/>
            <person name="Chan C."/>
            <person name="Rhodes N."/>
            <person name="Thang M."/>
        </authorList>
    </citation>
    <scope>NUCLEOTIDE SEQUENCE</scope>
</reference>
<evidence type="ECO:0000256" key="4">
    <source>
        <dbReference type="PROSITE-ProRule" id="PRU00723"/>
    </source>
</evidence>
<feature type="compositionally biased region" description="Acidic residues" evidence="5">
    <location>
        <begin position="224"/>
        <end position="246"/>
    </location>
</feature>
<comment type="caution">
    <text evidence="7">The sequence shown here is derived from an EMBL/GenBank/DDBJ whole genome shotgun (WGS) entry which is preliminary data.</text>
</comment>
<dbReference type="SUPFAM" id="SSF90229">
    <property type="entry name" value="CCCH zinc finger"/>
    <property type="match status" value="1"/>
</dbReference>
<evidence type="ECO:0000256" key="1">
    <source>
        <dbReference type="ARBA" id="ARBA00022723"/>
    </source>
</evidence>
<dbReference type="EMBL" id="CAMXCT030001180">
    <property type="protein sequence ID" value="CAL4774892.1"/>
    <property type="molecule type" value="Genomic_DNA"/>
</dbReference>